<evidence type="ECO:0000313" key="5">
    <source>
        <dbReference type="Proteomes" id="UP000316714"/>
    </source>
</evidence>
<name>A0A5C5VEU8_9BACT</name>
<gene>
    <name evidence="4" type="ORF">KOR34_21130</name>
</gene>
<dbReference type="PANTHER" id="PTHR43037">
    <property type="entry name" value="UNNAMED PRODUCT-RELATED"/>
    <property type="match status" value="1"/>
</dbReference>
<dbReference type="OrthoDB" id="9764953at2"/>
<comment type="caution">
    <text evidence="4">The sequence shown here is derived from an EMBL/GenBank/DDBJ whole genome shotgun (WGS) entry which is preliminary data.</text>
</comment>
<sequence length="290" mass="31921">MGLLKEASLRTPDGKVSPGLGEGPDGRRSRVGRETPVLEILLAASLACLFLQIAWPYVNDWRNRPRAGWQVEQHFMDEQSATGTQYLLYLPDAYSPEGQPWPLVVYLHGSGLRGRDLDLVASEGPPRLAREGEPLPFILASPQCPQNQSFDPKMVRSLVEHVVEQHQIEREKIYLTGYSMGGFGTWQAAAAYPDLFAAFAPLCGGGNPDEAESLAQTPVWAFHGDQDKVVPLEQTTLMTEAVTNAGGEVTLSILPGMGHAICDDVYSDRSLFDWLLTHRKRVPLEAEVAK</sequence>
<dbReference type="GO" id="GO:0016787">
    <property type="term" value="F:hydrolase activity"/>
    <property type="evidence" value="ECO:0007669"/>
    <property type="project" value="UniProtKB-KW"/>
</dbReference>
<reference evidence="4 5" key="1">
    <citation type="submission" date="2019-02" db="EMBL/GenBank/DDBJ databases">
        <title>Deep-cultivation of Planctomycetes and their phenomic and genomic characterization uncovers novel biology.</title>
        <authorList>
            <person name="Wiegand S."/>
            <person name="Jogler M."/>
            <person name="Boedeker C."/>
            <person name="Pinto D."/>
            <person name="Vollmers J."/>
            <person name="Rivas-Marin E."/>
            <person name="Kohn T."/>
            <person name="Peeters S.H."/>
            <person name="Heuer A."/>
            <person name="Rast P."/>
            <person name="Oberbeckmann S."/>
            <person name="Bunk B."/>
            <person name="Jeske O."/>
            <person name="Meyerdierks A."/>
            <person name="Storesund J.E."/>
            <person name="Kallscheuer N."/>
            <person name="Luecker S."/>
            <person name="Lage O.M."/>
            <person name="Pohl T."/>
            <person name="Merkel B.J."/>
            <person name="Hornburger P."/>
            <person name="Mueller R.-W."/>
            <person name="Bruemmer F."/>
            <person name="Labrenz M."/>
            <person name="Spormann A.M."/>
            <person name="Op Den Camp H."/>
            <person name="Overmann J."/>
            <person name="Amann R."/>
            <person name="Jetten M.S.M."/>
            <person name="Mascher T."/>
            <person name="Medema M.H."/>
            <person name="Devos D.P."/>
            <person name="Kaster A.-K."/>
            <person name="Ovreas L."/>
            <person name="Rohde M."/>
            <person name="Galperin M.Y."/>
            <person name="Jogler C."/>
        </authorList>
    </citation>
    <scope>NUCLEOTIDE SEQUENCE [LARGE SCALE GENOMIC DNA]</scope>
    <source>
        <strain evidence="4 5">KOR34</strain>
    </source>
</reference>
<evidence type="ECO:0000313" key="4">
    <source>
        <dbReference type="EMBL" id="TWT37166.1"/>
    </source>
</evidence>
<keyword evidence="4" id="KW-0378">Hydrolase</keyword>
<keyword evidence="5" id="KW-1185">Reference proteome</keyword>
<accession>A0A5C5VEU8</accession>
<dbReference type="InterPro" id="IPR002925">
    <property type="entry name" value="Dienelactn_hydro"/>
</dbReference>
<dbReference type="SUPFAM" id="SSF53474">
    <property type="entry name" value="alpha/beta-Hydrolases"/>
    <property type="match status" value="1"/>
</dbReference>
<keyword evidence="1" id="KW-0732">Signal</keyword>
<dbReference type="Pfam" id="PF01738">
    <property type="entry name" value="DLH"/>
    <property type="match status" value="1"/>
</dbReference>
<dbReference type="InterPro" id="IPR050955">
    <property type="entry name" value="Plant_Biomass_Hydrol_Est"/>
</dbReference>
<evidence type="ECO:0000256" key="2">
    <source>
        <dbReference type="SAM" id="MobiDB-lite"/>
    </source>
</evidence>
<evidence type="ECO:0000259" key="3">
    <source>
        <dbReference type="Pfam" id="PF01738"/>
    </source>
</evidence>
<dbReference type="AlphaFoldDB" id="A0A5C5VEU8"/>
<dbReference type="Gene3D" id="3.40.50.1820">
    <property type="entry name" value="alpha/beta hydrolase"/>
    <property type="match status" value="1"/>
</dbReference>
<feature type="domain" description="Dienelactone hydrolase" evidence="3">
    <location>
        <begin position="158"/>
        <end position="262"/>
    </location>
</feature>
<proteinExistence type="predicted"/>
<evidence type="ECO:0000256" key="1">
    <source>
        <dbReference type="ARBA" id="ARBA00022729"/>
    </source>
</evidence>
<protein>
    <submittedName>
        <fullName evidence="4">Putative hydrolase</fullName>
    </submittedName>
</protein>
<dbReference type="InterPro" id="IPR029058">
    <property type="entry name" value="AB_hydrolase_fold"/>
</dbReference>
<organism evidence="4 5">
    <name type="scientific">Posidoniimonas corsicana</name>
    <dbReference type="NCBI Taxonomy" id="1938618"/>
    <lineage>
        <taxon>Bacteria</taxon>
        <taxon>Pseudomonadati</taxon>
        <taxon>Planctomycetota</taxon>
        <taxon>Planctomycetia</taxon>
        <taxon>Pirellulales</taxon>
        <taxon>Lacipirellulaceae</taxon>
        <taxon>Posidoniimonas</taxon>
    </lineage>
</organism>
<dbReference type="Proteomes" id="UP000316714">
    <property type="component" value="Unassembled WGS sequence"/>
</dbReference>
<dbReference type="PANTHER" id="PTHR43037:SF1">
    <property type="entry name" value="BLL1128 PROTEIN"/>
    <property type="match status" value="1"/>
</dbReference>
<dbReference type="EMBL" id="SIHJ01000001">
    <property type="protein sequence ID" value="TWT37166.1"/>
    <property type="molecule type" value="Genomic_DNA"/>
</dbReference>
<feature type="region of interest" description="Disordered" evidence="2">
    <location>
        <begin position="1"/>
        <end position="30"/>
    </location>
</feature>